<evidence type="ECO:0000256" key="8">
    <source>
        <dbReference type="PROSITE-ProRule" id="PRU00175"/>
    </source>
</evidence>
<feature type="domain" description="RING-type" evidence="10">
    <location>
        <begin position="223"/>
        <end position="264"/>
    </location>
</feature>
<feature type="compositionally biased region" description="Low complexity" evidence="9">
    <location>
        <begin position="357"/>
        <end position="369"/>
    </location>
</feature>
<comment type="caution">
    <text evidence="11">The sequence shown here is derived from an EMBL/GenBank/DDBJ whole genome shotgun (WGS) entry which is preliminary data.</text>
</comment>
<keyword evidence="6" id="KW-1133">Transmembrane helix</keyword>
<proteinExistence type="predicted"/>
<dbReference type="Gene3D" id="3.30.40.10">
    <property type="entry name" value="Zinc/RING finger domain, C3HC4 (zinc finger)"/>
    <property type="match status" value="1"/>
</dbReference>
<feature type="compositionally biased region" description="Polar residues" evidence="9">
    <location>
        <begin position="436"/>
        <end position="467"/>
    </location>
</feature>
<evidence type="ECO:0000256" key="7">
    <source>
        <dbReference type="ARBA" id="ARBA00023136"/>
    </source>
</evidence>
<feature type="region of interest" description="Disordered" evidence="9">
    <location>
        <begin position="274"/>
        <end position="545"/>
    </location>
</feature>
<feature type="compositionally biased region" description="Low complexity" evidence="9">
    <location>
        <begin position="475"/>
        <end position="487"/>
    </location>
</feature>
<gene>
    <name evidence="11" type="ORF">DC041_0011598</name>
</gene>
<keyword evidence="7" id="KW-0472">Membrane</keyword>
<evidence type="ECO:0000256" key="1">
    <source>
        <dbReference type="ARBA" id="ARBA00004167"/>
    </source>
</evidence>
<evidence type="ECO:0000259" key="10">
    <source>
        <dbReference type="PROSITE" id="PS50089"/>
    </source>
</evidence>
<sequence length="572" mass="63953">MFGDDLFSCFLPGNFFSNSMMNDNHFSRALMAHERAFRHVHQEFQRVAQEIFDSSALPRQFFNSQFRDISIIPPDRGTQRVTLSDPNDVVGNSRVHRHRNNDPVTFERTRLQWYDSNTRRSFLPEPPARPKVLGFMNADELKKLPTSIYRIKKTSSTSEDTFTSPNATTNSSNAPNIVPVLNENQSNMTPSGGTHYLEPESKTTTLVPIQPIQSSPARGHPECEICLIEYQDKDRLRHLPCGHAFHMKCIDAWLKQSTTCPKCRAGVRAGLARLERNRQRQRAQSNSGTTSKPTPIRAVRPRPGASTSNVQEQHRPSNSRQGSQTTNRNQITNQSSVVGTASDTQNNRTTRSRPKPSAASTYATSTISTNRTTNAPVNQRNQRSVLQPGSNQQGCSSELNNENHDEDDLKHLNNIKPSTRENTVSQNKVNEHRPSNSRQGSQTTNRNQITNQSSVVGTASDTQNNRTTRSRPKPSAASTYATSTISTNRTTNAPVNQRNQRSVLQPGSNQQGSSSELNNENHDEDDLKHLNNIKPSTRENTVSQNKVNESIIARRKAVEAALKRAALSETIQ</sequence>
<feature type="region of interest" description="Disordered" evidence="9">
    <location>
        <begin position="155"/>
        <end position="175"/>
    </location>
</feature>
<dbReference type="InterPro" id="IPR051653">
    <property type="entry name" value="E3_ligase_sorting_rcpt"/>
</dbReference>
<protein>
    <recommendedName>
        <fullName evidence="10">RING-type domain-containing protein</fullName>
    </recommendedName>
</protein>
<feature type="compositionally biased region" description="Polar residues" evidence="9">
    <location>
        <begin position="415"/>
        <end position="428"/>
    </location>
</feature>
<feature type="compositionally biased region" description="Polar residues" evidence="9">
    <location>
        <begin position="533"/>
        <end position="545"/>
    </location>
</feature>
<keyword evidence="2" id="KW-0812">Transmembrane</keyword>
<dbReference type="STRING" id="6184.A0A430QAE0"/>
<dbReference type="PANTHER" id="PTHR47168">
    <property type="entry name" value="RING ZINC FINGER DOMAIN SUPERFAMILY PROTEIN-RELATED"/>
    <property type="match status" value="1"/>
</dbReference>
<evidence type="ECO:0000256" key="6">
    <source>
        <dbReference type="ARBA" id="ARBA00022989"/>
    </source>
</evidence>
<dbReference type="AlphaFoldDB" id="A0A430QAE0"/>
<dbReference type="CDD" id="cd16461">
    <property type="entry name" value="RING-H2_EL5-like"/>
    <property type="match status" value="1"/>
</dbReference>
<dbReference type="GO" id="GO:0016020">
    <property type="term" value="C:membrane"/>
    <property type="evidence" value="ECO:0007669"/>
    <property type="project" value="UniProtKB-SubCell"/>
</dbReference>
<keyword evidence="5" id="KW-0862">Zinc</keyword>
<feature type="compositionally biased region" description="Polar residues" evidence="9">
    <location>
        <begin position="488"/>
        <end position="518"/>
    </location>
</feature>
<organism evidence="11 12">
    <name type="scientific">Schistosoma bovis</name>
    <name type="common">Blood fluke</name>
    <dbReference type="NCBI Taxonomy" id="6184"/>
    <lineage>
        <taxon>Eukaryota</taxon>
        <taxon>Metazoa</taxon>
        <taxon>Spiralia</taxon>
        <taxon>Lophotrochozoa</taxon>
        <taxon>Platyhelminthes</taxon>
        <taxon>Trematoda</taxon>
        <taxon>Digenea</taxon>
        <taxon>Strigeidida</taxon>
        <taxon>Schistosomatoidea</taxon>
        <taxon>Schistosomatidae</taxon>
        <taxon>Schistosoma</taxon>
    </lineage>
</organism>
<reference evidence="11 12" key="1">
    <citation type="journal article" date="2019" name="PLoS Pathog.">
        <title>Genome sequence of the bovine parasite Schistosoma bovis Tanzania.</title>
        <authorList>
            <person name="Oey H."/>
            <person name="Zakrzewski M."/>
            <person name="Gobert G."/>
            <person name="Gravermann K."/>
            <person name="Stoye J."/>
            <person name="Jones M."/>
            <person name="Mcmanus D."/>
            <person name="Krause L."/>
        </authorList>
    </citation>
    <scope>NUCLEOTIDE SEQUENCE [LARGE SCALE GENOMIC DNA]</scope>
    <source>
        <strain evidence="11 12">TAN1997</strain>
    </source>
</reference>
<dbReference type="InterPro" id="IPR001841">
    <property type="entry name" value="Znf_RING"/>
</dbReference>
<evidence type="ECO:0000313" key="11">
    <source>
        <dbReference type="EMBL" id="RTG84667.1"/>
    </source>
</evidence>
<dbReference type="InterPro" id="IPR013083">
    <property type="entry name" value="Znf_RING/FYVE/PHD"/>
</dbReference>
<dbReference type="PANTHER" id="PTHR47168:SF1">
    <property type="entry name" value="OS02G0798600 PROTEIN"/>
    <property type="match status" value="1"/>
</dbReference>
<dbReference type="SMART" id="SM00184">
    <property type="entry name" value="RING"/>
    <property type="match status" value="1"/>
</dbReference>
<name>A0A430QAE0_SCHBO</name>
<keyword evidence="12" id="KW-1185">Reference proteome</keyword>
<dbReference type="Proteomes" id="UP000290809">
    <property type="component" value="Unassembled WGS sequence"/>
</dbReference>
<feature type="compositionally biased region" description="Basic and acidic residues" evidence="9">
    <location>
        <begin position="401"/>
        <end position="411"/>
    </location>
</feature>
<dbReference type="Pfam" id="PF13639">
    <property type="entry name" value="zf-RING_2"/>
    <property type="match status" value="1"/>
</dbReference>
<evidence type="ECO:0000256" key="3">
    <source>
        <dbReference type="ARBA" id="ARBA00022723"/>
    </source>
</evidence>
<dbReference type="SUPFAM" id="SSF57850">
    <property type="entry name" value="RING/U-box"/>
    <property type="match status" value="1"/>
</dbReference>
<accession>A0A430QAE0</accession>
<keyword evidence="3" id="KW-0479">Metal-binding</keyword>
<feature type="compositionally biased region" description="Polar residues" evidence="9">
    <location>
        <begin position="370"/>
        <end position="400"/>
    </location>
</feature>
<evidence type="ECO:0000256" key="2">
    <source>
        <dbReference type="ARBA" id="ARBA00022692"/>
    </source>
</evidence>
<feature type="compositionally biased region" description="Basic and acidic residues" evidence="9">
    <location>
        <begin position="519"/>
        <end position="529"/>
    </location>
</feature>
<dbReference type="PROSITE" id="PS50089">
    <property type="entry name" value="ZF_RING_2"/>
    <property type="match status" value="1"/>
</dbReference>
<keyword evidence="4 8" id="KW-0863">Zinc-finger</keyword>
<evidence type="ECO:0000256" key="9">
    <source>
        <dbReference type="SAM" id="MobiDB-lite"/>
    </source>
</evidence>
<dbReference type="GO" id="GO:0008270">
    <property type="term" value="F:zinc ion binding"/>
    <property type="evidence" value="ECO:0007669"/>
    <property type="project" value="UniProtKB-KW"/>
</dbReference>
<evidence type="ECO:0000256" key="4">
    <source>
        <dbReference type="ARBA" id="ARBA00022771"/>
    </source>
</evidence>
<evidence type="ECO:0000313" key="12">
    <source>
        <dbReference type="Proteomes" id="UP000290809"/>
    </source>
</evidence>
<feature type="compositionally biased region" description="Polar residues" evidence="9">
    <location>
        <begin position="305"/>
        <end position="349"/>
    </location>
</feature>
<comment type="subcellular location">
    <subcellularLocation>
        <location evidence="1">Membrane</location>
        <topology evidence="1">Single-pass membrane protein</topology>
    </subcellularLocation>
</comment>
<dbReference type="EMBL" id="QMKO01002126">
    <property type="protein sequence ID" value="RTG84667.1"/>
    <property type="molecule type" value="Genomic_DNA"/>
</dbReference>
<evidence type="ECO:0000256" key="5">
    <source>
        <dbReference type="ARBA" id="ARBA00022833"/>
    </source>
</evidence>